<dbReference type="EMBL" id="HBJA01102267">
    <property type="protein sequence ID" value="CAE0824016.1"/>
    <property type="molecule type" value="Transcribed_RNA"/>
</dbReference>
<organism evidence="2">
    <name type="scientific">Eutreptiella gymnastica</name>
    <dbReference type="NCBI Taxonomy" id="73025"/>
    <lineage>
        <taxon>Eukaryota</taxon>
        <taxon>Discoba</taxon>
        <taxon>Euglenozoa</taxon>
        <taxon>Euglenida</taxon>
        <taxon>Spirocuta</taxon>
        <taxon>Euglenophyceae</taxon>
        <taxon>Eutreptiales</taxon>
        <taxon>Eutreptiaceae</taxon>
        <taxon>Eutreptiella</taxon>
    </lineage>
</organism>
<feature type="region of interest" description="Disordered" evidence="1">
    <location>
        <begin position="41"/>
        <end position="76"/>
    </location>
</feature>
<reference evidence="2" key="1">
    <citation type="submission" date="2021-01" db="EMBL/GenBank/DDBJ databases">
        <authorList>
            <person name="Corre E."/>
            <person name="Pelletier E."/>
            <person name="Niang G."/>
            <person name="Scheremetjew M."/>
            <person name="Finn R."/>
            <person name="Kale V."/>
            <person name="Holt S."/>
            <person name="Cochrane G."/>
            <person name="Meng A."/>
            <person name="Brown T."/>
            <person name="Cohen L."/>
        </authorList>
    </citation>
    <scope>NUCLEOTIDE SEQUENCE</scope>
    <source>
        <strain evidence="2">CCMP1594</strain>
    </source>
</reference>
<evidence type="ECO:0000313" key="2">
    <source>
        <dbReference type="EMBL" id="CAE0824016.1"/>
    </source>
</evidence>
<protein>
    <submittedName>
        <fullName evidence="2">Uncharacterized protein</fullName>
    </submittedName>
</protein>
<name>A0A7S4G3D6_9EUGL</name>
<evidence type="ECO:0000256" key="1">
    <source>
        <dbReference type="SAM" id="MobiDB-lite"/>
    </source>
</evidence>
<proteinExistence type="predicted"/>
<feature type="region of interest" description="Disordered" evidence="1">
    <location>
        <begin position="84"/>
        <end position="103"/>
    </location>
</feature>
<dbReference type="AlphaFoldDB" id="A0A7S4G3D6"/>
<sequence>MPCAMARVAVANARAFGAHRASQGLMVLADCKHGASLAPPSVTAAHRGGAPARPVDLGSATNANRPGHENPLPPNLWKVEVRSVVGESSKDPKVKVGRNNPTH</sequence>
<gene>
    <name evidence="2" type="ORF">EGYM00163_LOCUS35220</name>
</gene>
<accession>A0A7S4G3D6</accession>